<evidence type="ECO:0000259" key="7">
    <source>
        <dbReference type="PROSITE" id="PS50033"/>
    </source>
</evidence>
<keyword evidence="9" id="KW-1185">Reference proteome</keyword>
<reference evidence="8" key="2">
    <citation type="submission" date="2023-05" db="EMBL/GenBank/DDBJ databases">
        <authorList>
            <consortium name="Lawrence Berkeley National Laboratory"/>
            <person name="Steindorff A."/>
            <person name="Hensen N."/>
            <person name="Bonometti L."/>
            <person name="Westerberg I."/>
            <person name="Brannstrom I.O."/>
            <person name="Guillou S."/>
            <person name="Cros-Aarteil S."/>
            <person name="Calhoun S."/>
            <person name="Haridas S."/>
            <person name="Kuo A."/>
            <person name="Mondo S."/>
            <person name="Pangilinan J."/>
            <person name="Riley R."/>
            <person name="Labutti K."/>
            <person name="Andreopoulos B."/>
            <person name="Lipzen A."/>
            <person name="Chen C."/>
            <person name="Yanf M."/>
            <person name="Daum C."/>
            <person name="Ng V."/>
            <person name="Clum A."/>
            <person name="Ohm R."/>
            <person name="Martin F."/>
            <person name="Silar P."/>
            <person name="Natvig D."/>
            <person name="Lalanne C."/>
            <person name="Gautier V."/>
            <person name="Ament-Velasquez S.L."/>
            <person name="Kruys A."/>
            <person name="Hutchinson M.I."/>
            <person name="Powell A.J."/>
            <person name="Barry K."/>
            <person name="Miller A.N."/>
            <person name="Grigoriev I.V."/>
            <person name="Debuchy R."/>
            <person name="Gladieux P."/>
            <person name="Thoren M.H."/>
            <person name="Johannesson H."/>
        </authorList>
    </citation>
    <scope>NUCLEOTIDE SEQUENCE</scope>
    <source>
        <strain evidence="8">CBS 141.50</strain>
    </source>
</reference>
<feature type="compositionally biased region" description="Low complexity" evidence="6">
    <location>
        <begin position="251"/>
        <end position="262"/>
    </location>
</feature>
<dbReference type="SUPFAM" id="SSF54236">
    <property type="entry name" value="Ubiquitin-like"/>
    <property type="match status" value="1"/>
</dbReference>
<dbReference type="InterPro" id="IPR029071">
    <property type="entry name" value="Ubiquitin-like_domsf"/>
</dbReference>
<dbReference type="RefSeq" id="XP_062639052.1">
    <property type="nucleotide sequence ID" value="XM_062776565.1"/>
</dbReference>
<evidence type="ECO:0000256" key="1">
    <source>
        <dbReference type="ARBA" id="ARBA00004406"/>
    </source>
</evidence>
<dbReference type="EMBL" id="MU853566">
    <property type="protein sequence ID" value="KAK4145681.1"/>
    <property type="molecule type" value="Genomic_DNA"/>
</dbReference>
<dbReference type="GO" id="GO:0036503">
    <property type="term" value="P:ERAD pathway"/>
    <property type="evidence" value="ECO:0007669"/>
    <property type="project" value="TreeGrafter"/>
</dbReference>
<feature type="compositionally biased region" description="Low complexity" evidence="6">
    <location>
        <begin position="411"/>
        <end position="420"/>
    </location>
</feature>
<dbReference type="InterPro" id="IPR036249">
    <property type="entry name" value="Thioredoxin-like_sf"/>
</dbReference>
<evidence type="ECO:0000256" key="3">
    <source>
        <dbReference type="ARBA" id="ARBA00038812"/>
    </source>
</evidence>
<evidence type="ECO:0000256" key="2">
    <source>
        <dbReference type="ARBA" id="ARBA00023230"/>
    </source>
</evidence>
<dbReference type="SUPFAM" id="SSF52833">
    <property type="entry name" value="Thioredoxin-like"/>
    <property type="match status" value="1"/>
</dbReference>
<dbReference type="GO" id="GO:0006986">
    <property type="term" value="P:response to unfolded protein"/>
    <property type="evidence" value="ECO:0007669"/>
    <property type="project" value="UniProtKB-KW"/>
</dbReference>
<feature type="region of interest" description="Disordered" evidence="6">
    <location>
        <begin position="236"/>
        <end position="265"/>
    </location>
</feature>
<evidence type="ECO:0000256" key="4">
    <source>
        <dbReference type="ARBA" id="ARBA00041575"/>
    </source>
</evidence>
<accession>A0AAN6V8V0</accession>
<dbReference type="Gene3D" id="3.40.30.10">
    <property type="entry name" value="Glutaredoxin"/>
    <property type="match status" value="1"/>
</dbReference>
<gene>
    <name evidence="8" type="ORF">C8A04DRAFT_10395</name>
</gene>
<dbReference type="Pfam" id="PF23187">
    <property type="entry name" value="UBX7_N"/>
    <property type="match status" value="1"/>
</dbReference>
<name>A0AAN6V8V0_9PEZI</name>
<comment type="subcellular location">
    <subcellularLocation>
        <location evidence="1">Endoplasmic reticulum membrane</location>
        <topology evidence="1">Peripheral membrane protein</topology>
    </subcellularLocation>
</comment>
<comment type="caution">
    <text evidence="8">The sequence shown here is derived from an EMBL/GenBank/DDBJ whole genome shotgun (WGS) entry which is preliminary data.</text>
</comment>
<keyword evidence="2" id="KW-0834">Unfolded protein response</keyword>
<dbReference type="Pfam" id="PF00789">
    <property type="entry name" value="UBX"/>
    <property type="match status" value="1"/>
</dbReference>
<dbReference type="GO" id="GO:0005789">
    <property type="term" value="C:endoplasmic reticulum membrane"/>
    <property type="evidence" value="ECO:0007669"/>
    <property type="project" value="UniProtKB-SubCell"/>
</dbReference>
<feature type="compositionally biased region" description="Polar residues" evidence="6">
    <location>
        <begin position="114"/>
        <end position="132"/>
    </location>
</feature>
<feature type="region of interest" description="Disordered" evidence="6">
    <location>
        <begin position="114"/>
        <end position="216"/>
    </location>
</feature>
<reference evidence="8" key="1">
    <citation type="journal article" date="2023" name="Mol. Phylogenet. Evol.">
        <title>Genome-scale phylogeny and comparative genomics of the fungal order Sordariales.</title>
        <authorList>
            <person name="Hensen N."/>
            <person name="Bonometti L."/>
            <person name="Westerberg I."/>
            <person name="Brannstrom I.O."/>
            <person name="Guillou S."/>
            <person name="Cros-Aarteil S."/>
            <person name="Calhoun S."/>
            <person name="Haridas S."/>
            <person name="Kuo A."/>
            <person name="Mondo S."/>
            <person name="Pangilinan J."/>
            <person name="Riley R."/>
            <person name="LaButti K."/>
            <person name="Andreopoulos B."/>
            <person name="Lipzen A."/>
            <person name="Chen C."/>
            <person name="Yan M."/>
            <person name="Daum C."/>
            <person name="Ng V."/>
            <person name="Clum A."/>
            <person name="Steindorff A."/>
            <person name="Ohm R.A."/>
            <person name="Martin F."/>
            <person name="Silar P."/>
            <person name="Natvig D.O."/>
            <person name="Lalanne C."/>
            <person name="Gautier V."/>
            <person name="Ament-Velasquez S.L."/>
            <person name="Kruys A."/>
            <person name="Hutchinson M.I."/>
            <person name="Powell A.J."/>
            <person name="Barry K."/>
            <person name="Miller A.N."/>
            <person name="Grigoriev I.V."/>
            <person name="Debuchy R."/>
            <person name="Gladieux P."/>
            <person name="Hiltunen Thoren M."/>
            <person name="Johannesson H."/>
        </authorList>
    </citation>
    <scope>NUCLEOTIDE SEQUENCE</scope>
    <source>
        <strain evidence="8">CBS 141.50</strain>
    </source>
</reference>
<dbReference type="PANTHER" id="PTHR46424">
    <property type="entry name" value="UBX DOMAIN-CONTAINING PROTEIN 4"/>
    <property type="match status" value="1"/>
</dbReference>
<dbReference type="Proteomes" id="UP001302676">
    <property type="component" value="Unassembled WGS sequence"/>
</dbReference>
<organism evidence="8 9">
    <name type="scientific">Dichotomopilus funicola</name>
    <dbReference type="NCBI Taxonomy" id="1934379"/>
    <lineage>
        <taxon>Eukaryota</taxon>
        <taxon>Fungi</taxon>
        <taxon>Dikarya</taxon>
        <taxon>Ascomycota</taxon>
        <taxon>Pezizomycotina</taxon>
        <taxon>Sordariomycetes</taxon>
        <taxon>Sordariomycetidae</taxon>
        <taxon>Sordariales</taxon>
        <taxon>Chaetomiaceae</taxon>
        <taxon>Dichotomopilus</taxon>
    </lineage>
</organism>
<dbReference type="SMART" id="SM00166">
    <property type="entry name" value="UBX"/>
    <property type="match status" value="1"/>
</dbReference>
<evidence type="ECO:0000256" key="6">
    <source>
        <dbReference type="SAM" id="MobiDB-lite"/>
    </source>
</evidence>
<evidence type="ECO:0000313" key="8">
    <source>
        <dbReference type="EMBL" id="KAK4145681.1"/>
    </source>
</evidence>
<evidence type="ECO:0000256" key="5">
    <source>
        <dbReference type="ARBA" id="ARBA00046062"/>
    </source>
</evidence>
<comment type="function">
    <text evidence="5">Involved in endoplasmic reticulum-associated protein degradation (ERAD). Acts as a platform to recruit both UBQLN1 and VCP to the ER during ERAD.</text>
</comment>
<feature type="domain" description="UBX" evidence="7">
    <location>
        <begin position="265"/>
        <end position="346"/>
    </location>
</feature>
<dbReference type="Gene3D" id="3.10.20.90">
    <property type="entry name" value="Phosphatidylinositol 3-kinase Catalytic Subunit, Chain A, domain 1"/>
    <property type="match status" value="1"/>
</dbReference>
<dbReference type="AlphaFoldDB" id="A0AAN6V8V0"/>
<dbReference type="PANTHER" id="PTHR46424:SF1">
    <property type="entry name" value="UBX DOMAIN-CONTAINING PROTEIN 4"/>
    <property type="match status" value="1"/>
</dbReference>
<dbReference type="GeneID" id="87813178"/>
<protein>
    <recommendedName>
        <fullName evidence="4">UBX domain-containing protein 2</fullName>
    </recommendedName>
</protein>
<evidence type="ECO:0000313" key="9">
    <source>
        <dbReference type="Proteomes" id="UP001302676"/>
    </source>
</evidence>
<feature type="region of interest" description="Disordered" evidence="6">
    <location>
        <begin position="405"/>
        <end position="469"/>
    </location>
</feature>
<dbReference type="CDD" id="cd01767">
    <property type="entry name" value="UBX"/>
    <property type="match status" value="1"/>
</dbReference>
<dbReference type="PROSITE" id="PS50033">
    <property type="entry name" value="UBX"/>
    <property type="match status" value="1"/>
</dbReference>
<dbReference type="InterPro" id="IPR001012">
    <property type="entry name" value="UBX_dom"/>
</dbReference>
<comment type="subunit">
    <text evidence="3">Directly interacts with VCP. Interacts with UBQLN1. Forms a complex with VCP and UBQLN1.</text>
</comment>
<proteinExistence type="predicted"/>
<feature type="compositionally biased region" description="Basic and acidic residues" evidence="6">
    <location>
        <begin position="169"/>
        <end position="216"/>
    </location>
</feature>
<feature type="compositionally biased region" description="Polar residues" evidence="6">
    <location>
        <begin position="452"/>
        <end position="462"/>
    </location>
</feature>
<sequence length="469" mass="51022">MVFFQGTLQEGIAAALQQDWSVVCFVTDGETEGQQWENDFFEEEGVKTLLQTRAVSLRLEAGSQEEQFLAQLYPLPKKPTVVIIRNGQLKEYIAAGATKDDFVRRITASLATTTRPANESITTSAGSAQPQAEATPVPQPGQISHSEGPSVGGSGPTIPPPSTGSLADGRAEEITQREKKDGEANSKPTEETTSKKSEEQQRHVEVLKKKQREAREERERVLKAIEDDKVARKVEQAEQAAARRSSLVPETSSQTSSAPTTQKAKASETCALQVRLFDGSTIRNRFPSSETLKDVRKWIIETREDVDDGFTFKVLLTPLPSKTIATTDEDKTLLALKLTPSATLILYRVRTTFTVSSPFTPATTSAAGEPQGNVFQRLISLILAAVTGPFSTLFAFFSSLFSTSGPPPSASEPTSASQASGSQSRPTSDAARRRGGRVAGVDQTERRRDDQQFYNGNSTNFEPRSDDGE</sequence>